<dbReference type="EMBL" id="ACQT01000635">
    <property type="protein sequence ID" value="EER57539.1"/>
    <property type="molecule type" value="Genomic_DNA"/>
</dbReference>
<evidence type="ECO:0000313" key="3">
    <source>
        <dbReference type="Proteomes" id="UP000003856"/>
    </source>
</evidence>
<organism evidence="2 3">
    <name type="scientific">Acidovorax delafieldii 2AN</name>
    <dbReference type="NCBI Taxonomy" id="573060"/>
    <lineage>
        <taxon>Bacteria</taxon>
        <taxon>Pseudomonadati</taxon>
        <taxon>Pseudomonadota</taxon>
        <taxon>Betaproteobacteria</taxon>
        <taxon>Burkholderiales</taxon>
        <taxon>Comamonadaceae</taxon>
        <taxon>Acidovorax</taxon>
    </lineage>
</organism>
<evidence type="ECO:0000256" key="1">
    <source>
        <dbReference type="SAM" id="Phobius"/>
    </source>
</evidence>
<dbReference type="Pfam" id="PF03929">
    <property type="entry name" value="PepSY_TM"/>
    <property type="match status" value="1"/>
</dbReference>
<feature type="transmembrane region" description="Helical" evidence="1">
    <location>
        <begin position="67"/>
        <end position="91"/>
    </location>
</feature>
<comment type="caution">
    <text evidence="2">The sequence shown here is derived from an EMBL/GenBank/DDBJ whole genome shotgun (WGS) entry which is preliminary data.</text>
</comment>
<reference evidence="2 3" key="1">
    <citation type="submission" date="2009-05" db="EMBL/GenBank/DDBJ databases">
        <title>The draft genome of Acidovorax delafieldii 2AN.</title>
        <authorList>
            <consortium name="US DOE Joint Genome Institute (JGI-PGF)"/>
            <person name="Lucas S."/>
            <person name="Copeland A."/>
            <person name="Lapidus A."/>
            <person name="Glavina del Rio T."/>
            <person name="Tice H."/>
            <person name="Bruce D."/>
            <person name="Goodwin L."/>
            <person name="Pitluck S."/>
            <person name="Larimer F."/>
            <person name="Land M.L."/>
            <person name="Hauser L."/>
            <person name="Shelobolina E.S."/>
            <person name="Picardal F."/>
            <person name="Roden E."/>
            <person name="Emerson D."/>
        </authorList>
    </citation>
    <scope>NUCLEOTIDE SEQUENCE [LARGE SCALE GENOMIC DNA]</scope>
    <source>
        <strain evidence="2 3">2AN</strain>
    </source>
</reference>
<dbReference type="RefSeq" id="WP_005802057.1">
    <property type="nucleotide sequence ID" value="NZ_ACQT01000635.1"/>
</dbReference>
<sequence length="172" mass="19433">RLPDERQPAVSLLWRNAAQPRFEALLMHPQTGEKLEVRDTMGGDFFYRFHYELRTASKGRWVVEGRWVVGGATLLMFIALLTGIVTHRRIFKDFFTFRPGKGGQRAWMDAHNVTGVLVLPFYLLITFSGLMIFHTLYMPAGIAAAYPGAEGDAGTDTQAYFADLHGEQPARR</sequence>
<evidence type="ECO:0000313" key="2">
    <source>
        <dbReference type="EMBL" id="EER57539.1"/>
    </source>
</evidence>
<feature type="transmembrane region" description="Helical" evidence="1">
    <location>
        <begin position="112"/>
        <end position="133"/>
    </location>
</feature>
<proteinExistence type="predicted"/>
<keyword evidence="1" id="KW-1133">Transmembrane helix</keyword>
<keyword evidence="1" id="KW-0472">Membrane</keyword>
<accession>C5TDA8</accession>
<keyword evidence="1" id="KW-0812">Transmembrane</keyword>
<keyword evidence="3" id="KW-1185">Reference proteome</keyword>
<dbReference type="PANTHER" id="PTHR34219:SF4">
    <property type="entry name" value="PEPSY DOMAIN-CONTAINING PROTEIN"/>
    <property type="match status" value="1"/>
</dbReference>
<feature type="non-terminal residue" evidence="2">
    <location>
        <position position="172"/>
    </location>
</feature>
<gene>
    <name evidence="2" type="ORF">AcdelDRAFT_4889</name>
</gene>
<dbReference type="Proteomes" id="UP000003856">
    <property type="component" value="Unassembled WGS sequence"/>
</dbReference>
<dbReference type="PANTHER" id="PTHR34219">
    <property type="entry name" value="IRON-REGULATED INNER MEMBRANE PROTEIN-RELATED"/>
    <property type="match status" value="1"/>
</dbReference>
<feature type="non-terminal residue" evidence="2">
    <location>
        <position position="1"/>
    </location>
</feature>
<dbReference type="AlphaFoldDB" id="C5TDA8"/>
<name>C5TDA8_ACIDE</name>
<protein>
    <submittedName>
        <fullName evidence="2">PepSY-associated TM helix domain protein</fullName>
    </submittedName>
</protein>
<dbReference type="InterPro" id="IPR005625">
    <property type="entry name" value="PepSY-ass_TM"/>
</dbReference>